<evidence type="ECO:0000259" key="1">
    <source>
        <dbReference type="Pfam" id="PF07887"/>
    </source>
</evidence>
<dbReference type="InterPro" id="IPR012416">
    <property type="entry name" value="CBP60"/>
</dbReference>
<keyword evidence="3" id="KW-1185">Reference proteome</keyword>
<dbReference type="PANTHER" id="PTHR31713">
    <property type="entry name" value="OS02G0177800 PROTEIN"/>
    <property type="match status" value="1"/>
</dbReference>
<sequence length="166" mass="18744">MAPISTSGLLGGGVLVRTGFASASDEFKNFILMLETAGLSFVLEHPCKVLDKKVLEFFQNDKLRHEDTANKSKVQKIKVKVKASLLTRYLRLLVCEEADYPDEGDFSRDRLFYGLPRDIMVLQGDFNNEDDEDSTGEEFENHVVKEREGKRPLLTGDLKVTLKEGM</sequence>
<dbReference type="InterPro" id="IPR046831">
    <property type="entry name" value="Calmodulin_bind_N"/>
</dbReference>
<dbReference type="Proteomes" id="UP001412067">
    <property type="component" value="Unassembled WGS sequence"/>
</dbReference>
<comment type="caution">
    <text evidence="2">The sequence shown here is derived from an EMBL/GenBank/DDBJ whole genome shotgun (WGS) entry which is preliminary data.</text>
</comment>
<name>A0ABR2MX90_9ASPA</name>
<dbReference type="Pfam" id="PF07887">
    <property type="entry name" value="Calmodulin_bind"/>
    <property type="match status" value="1"/>
</dbReference>
<organism evidence="2 3">
    <name type="scientific">Platanthera guangdongensis</name>
    <dbReference type="NCBI Taxonomy" id="2320717"/>
    <lineage>
        <taxon>Eukaryota</taxon>
        <taxon>Viridiplantae</taxon>
        <taxon>Streptophyta</taxon>
        <taxon>Embryophyta</taxon>
        <taxon>Tracheophyta</taxon>
        <taxon>Spermatophyta</taxon>
        <taxon>Magnoliopsida</taxon>
        <taxon>Liliopsida</taxon>
        <taxon>Asparagales</taxon>
        <taxon>Orchidaceae</taxon>
        <taxon>Orchidoideae</taxon>
        <taxon>Orchideae</taxon>
        <taxon>Orchidinae</taxon>
        <taxon>Platanthera</taxon>
    </lineage>
</organism>
<reference evidence="2 3" key="1">
    <citation type="journal article" date="2022" name="Nat. Plants">
        <title>Genomes of leafy and leafless Platanthera orchids illuminate the evolution of mycoheterotrophy.</title>
        <authorList>
            <person name="Li M.H."/>
            <person name="Liu K.W."/>
            <person name="Li Z."/>
            <person name="Lu H.C."/>
            <person name="Ye Q.L."/>
            <person name="Zhang D."/>
            <person name="Wang J.Y."/>
            <person name="Li Y.F."/>
            <person name="Zhong Z.M."/>
            <person name="Liu X."/>
            <person name="Yu X."/>
            <person name="Liu D.K."/>
            <person name="Tu X.D."/>
            <person name="Liu B."/>
            <person name="Hao Y."/>
            <person name="Liao X.Y."/>
            <person name="Jiang Y.T."/>
            <person name="Sun W.H."/>
            <person name="Chen J."/>
            <person name="Chen Y.Q."/>
            <person name="Ai Y."/>
            <person name="Zhai J.W."/>
            <person name="Wu S.S."/>
            <person name="Zhou Z."/>
            <person name="Hsiao Y.Y."/>
            <person name="Wu W.L."/>
            <person name="Chen Y.Y."/>
            <person name="Lin Y.F."/>
            <person name="Hsu J.L."/>
            <person name="Li C.Y."/>
            <person name="Wang Z.W."/>
            <person name="Zhao X."/>
            <person name="Zhong W.Y."/>
            <person name="Ma X.K."/>
            <person name="Ma L."/>
            <person name="Huang J."/>
            <person name="Chen G.Z."/>
            <person name="Huang M.Z."/>
            <person name="Huang L."/>
            <person name="Peng D.H."/>
            <person name="Luo Y.B."/>
            <person name="Zou S.Q."/>
            <person name="Chen S.P."/>
            <person name="Lan S."/>
            <person name="Tsai W.C."/>
            <person name="Van de Peer Y."/>
            <person name="Liu Z.J."/>
        </authorList>
    </citation>
    <scope>NUCLEOTIDE SEQUENCE [LARGE SCALE GENOMIC DNA]</scope>
    <source>
        <strain evidence="2">Lor288</strain>
    </source>
</reference>
<feature type="domain" description="Calmodulin binding protein-like N-terminal" evidence="1">
    <location>
        <begin position="118"/>
        <end position="166"/>
    </location>
</feature>
<dbReference type="EMBL" id="JBBWWR010000004">
    <property type="protein sequence ID" value="KAK8968561.1"/>
    <property type="molecule type" value="Genomic_DNA"/>
</dbReference>
<dbReference type="PANTHER" id="PTHR31713:SF100">
    <property type="entry name" value="CALMODULIN-BINDING PROTEIN 60 B"/>
    <property type="match status" value="1"/>
</dbReference>
<evidence type="ECO:0000313" key="2">
    <source>
        <dbReference type="EMBL" id="KAK8968561.1"/>
    </source>
</evidence>
<evidence type="ECO:0000313" key="3">
    <source>
        <dbReference type="Proteomes" id="UP001412067"/>
    </source>
</evidence>
<gene>
    <name evidence="2" type="ORF">KSP40_PGU000268</name>
</gene>
<protein>
    <recommendedName>
        <fullName evidence="1">Calmodulin binding protein-like N-terminal domain-containing protein</fullName>
    </recommendedName>
</protein>
<accession>A0ABR2MX90</accession>
<proteinExistence type="predicted"/>